<dbReference type="GO" id="GO:0032259">
    <property type="term" value="P:methylation"/>
    <property type="evidence" value="ECO:0007669"/>
    <property type="project" value="UniProtKB-KW"/>
</dbReference>
<protein>
    <submittedName>
        <fullName evidence="5">Class I SAM-dependent methyltransferase</fullName>
    </submittedName>
</protein>
<dbReference type="Pfam" id="PF08241">
    <property type="entry name" value="Methyltransf_11"/>
    <property type="match status" value="1"/>
</dbReference>
<evidence type="ECO:0000256" key="1">
    <source>
        <dbReference type="ARBA" id="ARBA00008361"/>
    </source>
</evidence>
<gene>
    <name evidence="5" type="ORF">ADH67_12570</name>
</gene>
<keyword evidence="6" id="KW-1185">Reference proteome</keyword>
<evidence type="ECO:0000313" key="5">
    <source>
        <dbReference type="EMBL" id="OXE44352.1"/>
    </source>
</evidence>
<dbReference type="GeneID" id="78363544"/>
<keyword evidence="3 5" id="KW-0808">Transferase</keyword>
<dbReference type="Proteomes" id="UP000214610">
    <property type="component" value="Unassembled WGS sequence"/>
</dbReference>
<feature type="domain" description="Methyltransferase type 11" evidence="4">
    <location>
        <begin position="45"/>
        <end position="136"/>
    </location>
</feature>
<dbReference type="RefSeq" id="WP_066591659.1">
    <property type="nucleotide sequence ID" value="NZ_CAJTBZ010000029.1"/>
</dbReference>
<evidence type="ECO:0000313" key="6">
    <source>
        <dbReference type="Proteomes" id="UP000214610"/>
    </source>
</evidence>
<accession>A0A227KAJ8</accession>
<dbReference type="InterPro" id="IPR013216">
    <property type="entry name" value="Methyltransf_11"/>
</dbReference>
<dbReference type="EMBL" id="NHMP01000013">
    <property type="protein sequence ID" value="OXE44352.1"/>
    <property type="molecule type" value="Genomic_DNA"/>
</dbReference>
<sequence length="271" mass="31101">MTFNELASSFDTVGQNYEKFRPNYVPELYREIFASCSLNSTSQVLEIGIGTGQATLPFLATGCQLIAIEPGINLADVCKEKFSNYPNLHLISGKFEDVSLPKESFDLIYSATAFHWIPEVLGYTKVFSLLKKNGIFSQFSNHPDPYIENPELGSELNRLYDKYFYFFWKNKKNKFSGFTEENAKVKAETAKKYGFQDCRYFLFRRIRTFSAKEYVGLLGTYSDHIALKEPIRSEFFSNIEEAINNHGGAIKIRDTLELQLSTKKTLAPERR</sequence>
<evidence type="ECO:0000256" key="2">
    <source>
        <dbReference type="ARBA" id="ARBA00022603"/>
    </source>
</evidence>
<evidence type="ECO:0000256" key="3">
    <source>
        <dbReference type="ARBA" id="ARBA00022679"/>
    </source>
</evidence>
<dbReference type="GO" id="GO:0008757">
    <property type="term" value="F:S-adenosylmethionine-dependent methyltransferase activity"/>
    <property type="evidence" value="ECO:0007669"/>
    <property type="project" value="InterPro"/>
</dbReference>
<dbReference type="PANTHER" id="PTHR44942">
    <property type="entry name" value="METHYLTRANSF_11 DOMAIN-CONTAINING PROTEIN"/>
    <property type="match status" value="1"/>
</dbReference>
<dbReference type="AlphaFoldDB" id="A0A227KAJ8"/>
<comment type="similarity">
    <text evidence="1">Belongs to the methyltransferase superfamily.</text>
</comment>
<dbReference type="Gene3D" id="3.40.50.150">
    <property type="entry name" value="Vaccinia Virus protein VP39"/>
    <property type="match status" value="1"/>
</dbReference>
<name>A0A227KAJ8_9BURK</name>
<reference evidence="6" key="1">
    <citation type="submission" date="2017-05" db="EMBL/GenBank/DDBJ databases">
        <title>Improved OligoMM genomes.</title>
        <authorList>
            <person name="Garzetti D."/>
        </authorList>
    </citation>
    <scope>NUCLEOTIDE SEQUENCE [LARGE SCALE GENOMIC DNA]</scope>
    <source>
        <strain evidence="6">YL45</strain>
    </source>
</reference>
<dbReference type="PANTHER" id="PTHR44942:SF4">
    <property type="entry name" value="METHYLTRANSFERASE TYPE 11 DOMAIN-CONTAINING PROTEIN"/>
    <property type="match status" value="1"/>
</dbReference>
<dbReference type="CDD" id="cd02440">
    <property type="entry name" value="AdoMet_MTases"/>
    <property type="match status" value="1"/>
</dbReference>
<keyword evidence="2 5" id="KW-0489">Methyltransferase</keyword>
<dbReference type="InterPro" id="IPR051052">
    <property type="entry name" value="Diverse_substrate_MTase"/>
</dbReference>
<dbReference type="InterPro" id="IPR029063">
    <property type="entry name" value="SAM-dependent_MTases_sf"/>
</dbReference>
<evidence type="ECO:0000259" key="4">
    <source>
        <dbReference type="Pfam" id="PF08241"/>
    </source>
</evidence>
<organism evidence="5 6">
    <name type="scientific">Turicimonas muris</name>
    <dbReference type="NCBI Taxonomy" id="1796652"/>
    <lineage>
        <taxon>Bacteria</taxon>
        <taxon>Pseudomonadati</taxon>
        <taxon>Pseudomonadota</taxon>
        <taxon>Betaproteobacteria</taxon>
        <taxon>Burkholderiales</taxon>
        <taxon>Sutterellaceae</taxon>
        <taxon>Turicimonas</taxon>
    </lineage>
</organism>
<comment type="caution">
    <text evidence="5">The sequence shown here is derived from an EMBL/GenBank/DDBJ whole genome shotgun (WGS) entry which is preliminary data.</text>
</comment>
<dbReference type="SUPFAM" id="SSF53335">
    <property type="entry name" value="S-adenosyl-L-methionine-dependent methyltransferases"/>
    <property type="match status" value="1"/>
</dbReference>
<proteinExistence type="inferred from homology"/>